<organism evidence="2 3">
    <name type="scientific">Paenibacillus puldeungensis</name>
    <dbReference type="NCBI Taxonomy" id="696536"/>
    <lineage>
        <taxon>Bacteria</taxon>
        <taxon>Bacillati</taxon>
        <taxon>Bacillota</taxon>
        <taxon>Bacilli</taxon>
        <taxon>Bacillales</taxon>
        <taxon>Paenibacillaceae</taxon>
        <taxon>Paenibacillus</taxon>
    </lineage>
</organism>
<protein>
    <recommendedName>
        <fullName evidence="4">YfhD-like protein</fullName>
    </recommendedName>
</protein>
<dbReference type="EMBL" id="JBHTLM010000012">
    <property type="protein sequence ID" value="MFD1177896.1"/>
    <property type="molecule type" value="Genomic_DNA"/>
</dbReference>
<comment type="caution">
    <text evidence="2">The sequence shown here is derived from an EMBL/GenBank/DDBJ whole genome shotgun (WGS) entry which is preliminary data.</text>
</comment>
<reference evidence="3" key="1">
    <citation type="journal article" date="2019" name="Int. J. Syst. Evol. Microbiol.">
        <title>The Global Catalogue of Microorganisms (GCM) 10K type strain sequencing project: providing services to taxonomists for standard genome sequencing and annotation.</title>
        <authorList>
            <consortium name="The Broad Institute Genomics Platform"/>
            <consortium name="The Broad Institute Genome Sequencing Center for Infectious Disease"/>
            <person name="Wu L."/>
            <person name="Ma J."/>
        </authorList>
    </citation>
    <scope>NUCLEOTIDE SEQUENCE [LARGE SCALE GENOMIC DNA]</scope>
    <source>
        <strain evidence="3">CCUG 59189</strain>
    </source>
</reference>
<name>A0ABW3S165_9BACL</name>
<evidence type="ECO:0008006" key="4">
    <source>
        <dbReference type="Google" id="ProtNLM"/>
    </source>
</evidence>
<evidence type="ECO:0000256" key="1">
    <source>
        <dbReference type="SAM" id="MobiDB-lite"/>
    </source>
</evidence>
<keyword evidence="3" id="KW-1185">Reference proteome</keyword>
<feature type="region of interest" description="Disordered" evidence="1">
    <location>
        <begin position="1"/>
        <end position="56"/>
    </location>
</feature>
<feature type="compositionally biased region" description="Basic and acidic residues" evidence="1">
    <location>
        <begin position="43"/>
        <end position="56"/>
    </location>
</feature>
<gene>
    <name evidence="2" type="ORF">ACFQ3W_16520</name>
</gene>
<dbReference type="RefSeq" id="WP_379320344.1">
    <property type="nucleotide sequence ID" value="NZ_JBHTLM010000012.1"/>
</dbReference>
<proteinExistence type="predicted"/>
<sequence length="56" mass="6305">MPYEREPIETDGDPSTTYEDTTPHLRTGFMPEQADLTALPSDEADKANGRMNPEKH</sequence>
<accession>A0ABW3S165</accession>
<dbReference type="Proteomes" id="UP001597262">
    <property type="component" value="Unassembled WGS sequence"/>
</dbReference>
<evidence type="ECO:0000313" key="2">
    <source>
        <dbReference type="EMBL" id="MFD1177896.1"/>
    </source>
</evidence>
<evidence type="ECO:0000313" key="3">
    <source>
        <dbReference type="Proteomes" id="UP001597262"/>
    </source>
</evidence>